<gene>
    <name evidence="2" type="ORF">D9757_002939</name>
</gene>
<evidence type="ECO:0000313" key="3">
    <source>
        <dbReference type="Proteomes" id="UP000518752"/>
    </source>
</evidence>
<evidence type="ECO:0000256" key="1">
    <source>
        <dbReference type="SAM" id="MobiDB-lite"/>
    </source>
</evidence>
<comment type="caution">
    <text evidence="2">The sequence shown here is derived from an EMBL/GenBank/DDBJ whole genome shotgun (WGS) entry which is preliminary data.</text>
</comment>
<sequence>MEPKMALFERVNLDFPQIRELASAIGYSSIRYFQHRTDRPETILSRIVPSVNQDEEPLSTHNRSPSPPAQHSSLDNSSPTASCRSALIGILWEDLVTVSSSTSTLSTLTSALRVAYGTGQDRRGISNEEEIVEIQRKPQESQNTMRKGIAVEVKDVDGASEKTAPSHSNRVLPTMTRLKLALKSLTAKLLKRRWGPSPILLVEEHGTEILP</sequence>
<evidence type="ECO:0000313" key="2">
    <source>
        <dbReference type="EMBL" id="KAF5390264.1"/>
    </source>
</evidence>
<dbReference type="AlphaFoldDB" id="A0A8H5MDV3"/>
<dbReference type="Proteomes" id="UP000518752">
    <property type="component" value="Unassembled WGS sequence"/>
</dbReference>
<feature type="compositionally biased region" description="Polar residues" evidence="1">
    <location>
        <begin position="59"/>
        <end position="78"/>
    </location>
</feature>
<accession>A0A8H5MDV3</accession>
<name>A0A8H5MDV3_9AGAR</name>
<proteinExistence type="predicted"/>
<protein>
    <submittedName>
        <fullName evidence="2">Uncharacterized protein</fullName>
    </submittedName>
</protein>
<feature type="region of interest" description="Disordered" evidence="1">
    <location>
        <begin position="52"/>
        <end position="78"/>
    </location>
</feature>
<organism evidence="2 3">
    <name type="scientific">Collybiopsis confluens</name>
    <dbReference type="NCBI Taxonomy" id="2823264"/>
    <lineage>
        <taxon>Eukaryota</taxon>
        <taxon>Fungi</taxon>
        <taxon>Dikarya</taxon>
        <taxon>Basidiomycota</taxon>
        <taxon>Agaricomycotina</taxon>
        <taxon>Agaricomycetes</taxon>
        <taxon>Agaricomycetidae</taxon>
        <taxon>Agaricales</taxon>
        <taxon>Marasmiineae</taxon>
        <taxon>Omphalotaceae</taxon>
        <taxon>Collybiopsis</taxon>
    </lineage>
</organism>
<keyword evidence="3" id="KW-1185">Reference proteome</keyword>
<reference evidence="2 3" key="1">
    <citation type="journal article" date="2020" name="ISME J.">
        <title>Uncovering the hidden diversity of litter-decomposition mechanisms in mushroom-forming fungi.</title>
        <authorList>
            <person name="Floudas D."/>
            <person name="Bentzer J."/>
            <person name="Ahren D."/>
            <person name="Johansson T."/>
            <person name="Persson P."/>
            <person name="Tunlid A."/>
        </authorList>
    </citation>
    <scope>NUCLEOTIDE SEQUENCE [LARGE SCALE GENOMIC DNA]</scope>
    <source>
        <strain evidence="2 3">CBS 406.79</strain>
    </source>
</reference>
<dbReference type="EMBL" id="JAACJN010000016">
    <property type="protein sequence ID" value="KAF5390264.1"/>
    <property type="molecule type" value="Genomic_DNA"/>
</dbReference>